<protein>
    <recommendedName>
        <fullName evidence="3 11">Tyrosine recombinase XerC</fullName>
    </recommendedName>
</protein>
<dbReference type="InterPro" id="IPR004107">
    <property type="entry name" value="Integrase_SAM-like_N"/>
</dbReference>
<reference evidence="15" key="1">
    <citation type="journal article" date="2019" name="Int. J. Syst. Evol. Microbiol.">
        <title>The Global Catalogue of Microorganisms (GCM) 10K type strain sequencing project: providing services to taxonomists for standard genome sequencing and annotation.</title>
        <authorList>
            <consortium name="The Broad Institute Genomics Platform"/>
            <consortium name="The Broad Institute Genome Sequencing Center for Infectious Disease"/>
            <person name="Wu L."/>
            <person name="Ma J."/>
        </authorList>
    </citation>
    <scope>NUCLEOTIDE SEQUENCE [LARGE SCALE GENOMIC DNA]</scope>
    <source>
        <strain evidence="15">JCM 18401</strain>
    </source>
</reference>
<feature type="active site" description="O-(3'-phospho-DNA)-tyrosine intermediate" evidence="11">
    <location>
        <position position="274"/>
    </location>
</feature>
<dbReference type="NCBIfam" id="NF001399">
    <property type="entry name" value="PRK00283.1"/>
    <property type="match status" value="1"/>
</dbReference>
<dbReference type="InterPro" id="IPR011931">
    <property type="entry name" value="Recomb_XerC"/>
</dbReference>
<evidence type="ECO:0000256" key="11">
    <source>
        <dbReference type="HAMAP-Rule" id="MF_01808"/>
    </source>
</evidence>
<feature type="active site" evidence="11">
    <location>
        <position position="239"/>
    </location>
</feature>
<dbReference type="InterPro" id="IPR002104">
    <property type="entry name" value="Integrase_catalytic"/>
</dbReference>
<feature type="domain" description="Tyr recombinase" evidence="12">
    <location>
        <begin position="106"/>
        <end position="287"/>
    </location>
</feature>
<feature type="active site" evidence="11">
    <location>
        <position position="169"/>
    </location>
</feature>
<keyword evidence="4 11" id="KW-0963">Cytoplasm</keyword>
<feature type="active site" evidence="11">
    <location>
        <position position="265"/>
    </location>
</feature>
<evidence type="ECO:0000256" key="2">
    <source>
        <dbReference type="ARBA" id="ARBA00006657"/>
    </source>
</evidence>
<evidence type="ECO:0000256" key="8">
    <source>
        <dbReference type="ARBA" id="ARBA00023125"/>
    </source>
</evidence>
<keyword evidence="8 11" id="KW-0238">DNA-binding</keyword>
<dbReference type="EMBL" id="BAABJZ010000013">
    <property type="protein sequence ID" value="GAA4878640.1"/>
    <property type="molecule type" value="Genomic_DNA"/>
</dbReference>
<proteinExistence type="inferred from homology"/>
<evidence type="ECO:0000256" key="9">
    <source>
        <dbReference type="ARBA" id="ARBA00023172"/>
    </source>
</evidence>
<sequence>MDKVIPRFLRYLQSERQLSEHTQRNYQRELERALPILQAQALTDWAQLRPDHCRALLATLHRQGLSPRSLSLTLSALRQLVRFLLREGQLSQDPTTGVRPPKQARPLPKNLDADQIDGLLAIDDTDPLAVRDRAMMELFYSSGLRLDELVQLDCQRLDLAEGTVRVLGKGGKERLLPVAGMALRWLRQYLTVRASLLKGEDPAALFLSSRGTRLSRRSVQQRMAQWGQKQGVTARVHPHKLRHSFATHMLESSGDLRAVQELLGHANLSTTQIYTHLDFQHLAAVYDEAHPRAKKK</sequence>
<keyword evidence="9 11" id="KW-0233">DNA recombination</keyword>
<dbReference type="Proteomes" id="UP001499988">
    <property type="component" value="Unassembled WGS sequence"/>
</dbReference>
<dbReference type="NCBIfam" id="TIGR02224">
    <property type="entry name" value="recomb_XerC"/>
    <property type="match status" value="1"/>
</dbReference>
<dbReference type="PROSITE" id="PS51900">
    <property type="entry name" value="CB"/>
    <property type="match status" value="1"/>
</dbReference>
<dbReference type="InterPro" id="IPR010998">
    <property type="entry name" value="Integrase_recombinase_N"/>
</dbReference>
<dbReference type="InterPro" id="IPR050090">
    <property type="entry name" value="Tyrosine_recombinase_XerCD"/>
</dbReference>
<organism evidence="14 15">
    <name type="scientific">Ferrimonas pelagia</name>
    <dbReference type="NCBI Taxonomy" id="1177826"/>
    <lineage>
        <taxon>Bacteria</taxon>
        <taxon>Pseudomonadati</taxon>
        <taxon>Pseudomonadota</taxon>
        <taxon>Gammaproteobacteria</taxon>
        <taxon>Alteromonadales</taxon>
        <taxon>Ferrimonadaceae</taxon>
        <taxon>Ferrimonas</taxon>
    </lineage>
</organism>
<dbReference type="PANTHER" id="PTHR30349:SF81">
    <property type="entry name" value="TYROSINE RECOMBINASE XERC"/>
    <property type="match status" value="1"/>
</dbReference>
<gene>
    <name evidence="11 14" type="primary">xerC</name>
    <name evidence="14" type="ORF">GCM10023333_10400</name>
</gene>
<keyword evidence="15" id="KW-1185">Reference proteome</keyword>
<dbReference type="PROSITE" id="PS51898">
    <property type="entry name" value="TYR_RECOMBINASE"/>
    <property type="match status" value="1"/>
</dbReference>
<feature type="domain" description="Core-binding (CB)" evidence="13">
    <location>
        <begin position="1"/>
        <end position="85"/>
    </location>
</feature>
<comment type="similarity">
    <text evidence="2 11">Belongs to the 'phage' integrase family. XerC subfamily.</text>
</comment>
<dbReference type="InterPro" id="IPR044068">
    <property type="entry name" value="CB"/>
</dbReference>
<evidence type="ECO:0000256" key="6">
    <source>
        <dbReference type="ARBA" id="ARBA00022829"/>
    </source>
</evidence>
<dbReference type="Gene3D" id="1.10.443.10">
    <property type="entry name" value="Intergrase catalytic core"/>
    <property type="match status" value="1"/>
</dbReference>
<dbReference type="Pfam" id="PF00589">
    <property type="entry name" value="Phage_integrase"/>
    <property type="match status" value="1"/>
</dbReference>
<evidence type="ECO:0000259" key="12">
    <source>
        <dbReference type="PROSITE" id="PS51898"/>
    </source>
</evidence>
<evidence type="ECO:0000256" key="4">
    <source>
        <dbReference type="ARBA" id="ARBA00022490"/>
    </source>
</evidence>
<keyword evidence="7 11" id="KW-0229">DNA integration</keyword>
<evidence type="ECO:0000259" key="13">
    <source>
        <dbReference type="PROSITE" id="PS51900"/>
    </source>
</evidence>
<keyword evidence="10 11" id="KW-0131">Cell cycle</keyword>
<evidence type="ECO:0000256" key="10">
    <source>
        <dbReference type="ARBA" id="ARBA00023306"/>
    </source>
</evidence>
<dbReference type="Pfam" id="PF02899">
    <property type="entry name" value="Phage_int_SAM_1"/>
    <property type="match status" value="1"/>
</dbReference>
<feature type="active site" evidence="11">
    <location>
        <position position="242"/>
    </location>
</feature>
<evidence type="ECO:0000256" key="3">
    <source>
        <dbReference type="ARBA" id="ARBA00015804"/>
    </source>
</evidence>
<keyword evidence="5 11" id="KW-0132">Cell division</keyword>
<evidence type="ECO:0000256" key="1">
    <source>
        <dbReference type="ARBA" id="ARBA00004496"/>
    </source>
</evidence>
<evidence type="ECO:0000313" key="15">
    <source>
        <dbReference type="Proteomes" id="UP001499988"/>
    </source>
</evidence>
<evidence type="ECO:0000313" key="14">
    <source>
        <dbReference type="EMBL" id="GAA4878640.1"/>
    </source>
</evidence>
<dbReference type="InterPro" id="IPR023009">
    <property type="entry name" value="Tyrosine_recombinase_XerC/XerD"/>
</dbReference>
<dbReference type="Gene3D" id="1.10.150.130">
    <property type="match status" value="1"/>
</dbReference>
<accession>A0ABP9EGY3</accession>
<name>A0ABP9EGY3_9GAMM</name>
<dbReference type="SUPFAM" id="SSF56349">
    <property type="entry name" value="DNA breaking-rejoining enzymes"/>
    <property type="match status" value="1"/>
</dbReference>
<evidence type="ECO:0000256" key="7">
    <source>
        <dbReference type="ARBA" id="ARBA00022908"/>
    </source>
</evidence>
<comment type="caution">
    <text evidence="14">The sequence shown here is derived from an EMBL/GenBank/DDBJ whole genome shotgun (WGS) entry which is preliminary data.</text>
</comment>
<dbReference type="InterPro" id="IPR011010">
    <property type="entry name" value="DNA_brk_join_enz"/>
</dbReference>
<dbReference type="PANTHER" id="PTHR30349">
    <property type="entry name" value="PHAGE INTEGRASE-RELATED"/>
    <property type="match status" value="1"/>
</dbReference>
<comment type="subunit">
    <text evidence="11">Forms a cyclic heterotetrameric complex composed of two molecules of XerC and two molecules of XerD.</text>
</comment>
<keyword evidence="6 11" id="KW-0159">Chromosome partition</keyword>
<dbReference type="RefSeq" id="WP_345334103.1">
    <property type="nucleotide sequence ID" value="NZ_BAABJZ010000013.1"/>
</dbReference>
<feature type="active site" evidence="11">
    <location>
        <position position="145"/>
    </location>
</feature>
<dbReference type="HAMAP" id="MF_01808">
    <property type="entry name" value="Recomb_XerC_XerD"/>
    <property type="match status" value="1"/>
</dbReference>
<comment type="function">
    <text evidence="11">Site-specific tyrosine recombinase, which acts by catalyzing the cutting and rejoining of the recombining DNA molecules. The XerC-XerD complex is essential to convert dimers of the bacterial chromosome into monomers to permit their segregation at cell division. It also contributes to the segregational stability of plasmids.</text>
</comment>
<evidence type="ECO:0000256" key="5">
    <source>
        <dbReference type="ARBA" id="ARBA00022618"/>
    </source>
</evidence>
<comment type="subcellular location">
    <subcellularLocation>
        <location evidence="1 11">Cytoplasm</location>
    </subcellularLocation>
</comment>
<dbReference type="CDD" id="cd00798">
    <property type="entry name" value="INT_XerDC_C"/>
    <property type="match status" value="1"/>
</dbReference>
<dbReference type="InterPro" id="IPR013762">
    <property type="entry name" value="Integrase-like_cat_sf"/>
</dbReference>